<organism evidence="2 3">
    <name type="scientific">Kwoniella europaea PYCC6329</name>
    <dbReference type="NCBI Taxonomy" id="1423913"/>
    <lineage>
        <taxon>Eukaryota</taxon>
        <taxon>Fungi</taxon>
        <taxon>Dikarya</taxon>
        <taxon>Basidiomycota</taxon>
        <taxon>Agaricomycotina</taxon>
        <taxon>Tremellomycetes</taxon>
        <taxon>Tremellales</taxon>
        <taxon>Cryptococcaceae</taxon>
        <taxon>Kwoniella</taxon>
    </lineage>
</organism>
<dbReference type="AlphaFoldDB" id="A0AAX4KK20"/>
<keyword evidence="1" id="KW-0732">Signal</keyword>
<evidence type="ECO:0000256" key="1">
    <source>
        <dbReference type="SAM" id="SignalP"/>
    </source>
</evidence>
<feature type="chain" id="PRO_5043679827" evidence="1">
    <location>
        <begin position="21"/>
        <end position="143"/>
    </location>
</feature>
<keyword evidence="3" id="KW-1185">Reference proteome</keyword>
<dbReference type="RefSeq" id="XP_066084813.1">
    <property type="nucleotide sequence ID" value="XM_066228716.1"/>
</dbReference>
<protein>
    <submittedName>
        <fullName evidence="2">Uncharacterized protein</fullName>
    </submittedName>
</protein>
<sequence length="143" mass="15883">MISFISLFFLPLLSLSLIHAAPLTERVDAVEFTGYWPDQFVEIAGYNKGWIGGSGNYTYTGILTYPGQNTTNETIIFENQAIRSYIYHFADIDAYPYNSSFQFRIEDAADSSLFDESPIIPIISREQAFGTPSASADAPVETA</sequence>
<dbReference type="GeneID" id="91103743"/>
<feature type="signal peptide" evidence="1">
    <location>
        <begin position="1"/>
        <end position="20"/>
    </location>
</feature>
<proteinExistence type="predicted"/>
<gene>
    <name evidence="2" type="ORF">V865_004942</name>
</gene>
<reference evidence="2 3" key="1">
    <citation type="submission" date="2024-01" db="EMBL/GenBank/DDBJ databases">
        <title>Comparative genomics of Cryptococcus and Kwoniella reveals pathogenesis evolution and contrasting modes of karyotype evolution via chromosome fusion or intercentromeric recombination.</title>
        <authorList>
            <person name="Coelho M.A."/>
            <person name="David-Palma M."/>
            <person name="Shea T."/>
            <person name="Bowers K."/>
            <person name="McGinley-Smith S."/>
            <person name="Mohammad A.W."/>
            <person name="Gnirke A."/>
            <person name="Yurkov A.M."/>
            <person name="Nowrousian M."/>
            <person name="Sun S."/>
            <person name="Cuomo C.A."/>
            <person name="Heitman J."/>
        </authorList>
    </citation>
    <scope>NUCLEOTIDE SEQUENCE [LARGE SCALE GENOMIC DNA]</scope>
    <source>
        <strain evidence="2 3">PYCC6329</strain>
    </source>
</reference>
<dbReference type="EMBL" id="CP144089">
    <property type="protein sequence ID" value="WWD06846.1"/>
    <property type="molecule type" value="Genomic_DNA"/>
</dbReference>
<name>A0AAX4KK20_9TREE</name>
<evidence type="ECO:0000313" key="2">
    <source>
        <dbReference type="EMBL" id="WWD06846.1"/>
    </source>
</evidence>
<evidence type="ECO:0000313" key="3">
    <source>
        <dbReference type="Proteomes" id="UP001358614"/>
    </source>
</evidence>
<dbReference type="Proteomes" id="UP001358614">
    <property type="component" value="Chromosome 1"/>
</dbReference>
<accession>A0AAX4KK20</accession>
<dbReference type="KEGG" id="ker:91103743"/>